<evidence type="ECO:0000256" key="1">
    <source>
        <dbReference type="ARBA" id="ARBA00022741"/>
    </source>
</evidence>
<dbReference type="GeneID" id="20229928"/>
<dbReference type="InterPro" id="IPR008266">
    <property type="entry name" value="Tyr_kinase_AS"/>
</dbReference>
<dbReference type="GO" id="GO:0005524">
    <property type="term" value="F:ATP binding"/>
    <property type="evidence" value="ECO:0007669"/>
    <property type="project" value="UniProtKB-KW"/>
</dbReference>
<dbReference type="PRINTS" id="PR00109">
    <property type="entry name" value="TYRKINASE"/>
</dbReference>
<evidence type="ECO:0000259" key="3">
    <source>
        <dbReference type="PROSITE" id="PS50011"/>
    </source>
</evidence>
<feature type="non-terminal residue" evidence="4">
    <location>
        <position position="1"/>
    </location>
</feature>
<dbReference type="Proteomes" id="UP000030746">
    <property type="component" value="Unassembled WGS sequence"/>
</dbReference>
<dbReference type="OMA" id="SSHTEME"/>
<dbReference type="RefSeq" id="XP_009055601.1">
    <property type="nucleotide sequence ID" value="XM_009057353.1"/>
</dbReference>
<keyword evidence="2" id="KW-0067">ATP-binding</keyword>
<dbReference type="PROSITE" id="PS50011">
    <property type="entry name" value="PROTEIN_KINASE_DOM"/>
    <property type="match status" value="1"/>
</dbReference>
<dbReference type="PROSITE" id="PS00109">
    <property type="entry name" value="PROTEIN_KINASE_TYR"/>
    <property type="match status" value="1"/>
</dbReference>
<protein>
    <recommendedName>
        <fullName evidence="3">Protein kinase domain-containing protein</fullName>
    </recommendedName>
</protein>
<sequence>AVKTLKEMAMSENSFIEEAKTMTQLSHPNLVQLYGIVTEKKPLMIVTELMRYGALITYLKRHSEILNKPADMLDYCVQICSGMVYLEQRKFIHRDLAARNCLVGENKVVKVADFGLTRSVYLY</sequence>
<dbReference type="Pfam" id="PF07714">
    <property type="entry name" value="PK_Tyr_Ser-Thr"/>
    <property type="match status" value="1"/>
</dbReference>
<feature type="domain" description="Protein kinase" evidence="3">
    <location>
        <begin position="1"/>
        <end position="123"/>
    </location>
</feature>
<accession>V4AKB6</accession>
<dbReference type="SUPFAM" id="SSF56112">
    <property type="entry name" value="Protein kinase-like (PK-like)"/>
    <property type="match status" value="1"/>
</dbReference>
<dbReference type="InterPro" id="IPR020635">
    <property type="entry name" value="Tyr_kinase_cat_dom"/>
</dbReference>
<name>V4AKB6_LOTGI</name>
<dbReference type="InterPro" id="IPR000719">
    <property type="entry name" value="Prot_kinase_dom"/>
</dbReference>
<keyword evidence="5" id="KW-1185">Reference proteome</keyword>
<dbReference type="CTD" id="20229928"/>
<dbReference type="InterPro" id="IPR001245">
    <property type="entry name" value="Ser-Thr/Tyr_kinase_cat_dom"/>
</dbReference>
<dbReference type="SMART" id="SM00219">
    <property type="entry name" value="TyrKc"/>
    <property type="match status" value="1"/>
</dbReference>
<dbReference type="STRING" id="225164.V4AKB6"/>
<proteinExistence type="predicted"/>
<dbReference type="InterPro" id="IPR011009">
    <property type="entry name" value="Kinase-like_dom_sf"/>
</dbReference>
<dbReference type="AlphaFoldDB" id="V4AKB6"/>
<dbReference type="PANTHER" id="PTHR24418">
    <property type="entry name" value="TYROSINE-PROTEIN KINASE"/>
    <property type="match status" value="1"/>
</dbReference>
<dbReference type="GO" id="GO:0004713">
    <property type="term" value="F:protein tyrosine kinase activity"/>
    <property type="evidence" value="ECO:0007669"/>
    <property type="project" value="InterPro"/>
</dbReference>
<reference evidence="4 5" key="1">
    <citation type="journal article" date="2013" name="Nature">
        <title>Insights into bilaterian evolution from three spiralian genomes.</title>
        <authorList>
            <person name="Simakov O."/>
            <person name="Marletaz F."/>
            <person name="Cho S.J."/>
            <person name="Edsinger-Gonzales E."/>
            <person name="Havlak P."/>
            <person name="Hellsten U."/>
            <person name="Kuo D.H."/>
            <person name="Larsson T."/>
            <person name="Lv J."/>
            <person name="Arendt D."/>
            <person name="Savage R."/>
            <person name="Osoegawa K."/>
            <person name="de Jong P."/>
            <person name="Grimwood J."/>
            <person name="Chapman J.A."/>
            <person name="Shapiro H."/>
            <person name="Aerts A."/>
            <person name="Otillar R.P."/>
            <person name="Terry A.Y."/>
            <person name="Boore J.L."/>
            <person name="Grigoriev I.V."/>
            <person name="Lindberg D.R."/>
            <person name="Seaver E.C."/>
            <person name="Weisblat D.A."/>
            <person name="Putnam N.H."/>
            <person name="Rokhsar D.S."/>
        </authorList>
    </citation>
    <scope>NUCLEOTIDE SEQUENCE [LARGE SCALE GENOMIC DNA]</scope>
</reference>
<evidence type="ECO:0000313" key="4">
    <source>
        <dbReference type="EMBL" id="ESO93991.1"/>
    </source>
</evidence>
<organism evidence="4 5">
    <name type="scientific">Lottia gigantea</name>
    <name type="common">Giant owl limpet</name>
    <dbReference type="NCBI Taxonomy" id="225164"/>
    <lineage>
        <taxon>Eukaryota</taxon>
        <taxon>Metazoa</taxon>
        <taxon>Spiralia</taxon>
        <taxon>Lophotrochozoa</taxon>
        <taxon>Mollusca</taxon>
        <taxon>Gastropoda</taxon>
        <taxon>Patellogastropoda</taxon>
        <taxon>Lottioidea</taxon>
        <taxon>Lottiidae</taxon>
        <taxon>Lottia</taxon>
    </lineage>
</organism>
<dbReference type="OrthoDB" id="28230at2759"/>
<dbReference type="InterPro" id="IPR050198">
    <property type="entry name" value="Non-receptor_tyrosine_kinases"/>
</dbReference>
<evidence type="ECO:0000256" key="2">
    <source>
        <dbReference type="ARBA" id="ARBA00022840"/>
    </source>
</evidence>
<keyword evidence="1" id="KW-0547">Nucleotide-binding</keyword>
<dbReference type="KEGG" id="lgi:LOTGIDRAFT_105039"/>
<evidence type="ECO:0000313" key="5">
    <source>
        <dbReference type="Proteomes" id="UP000030746"/>
    </source>
</evidence>
<dbReference type="EMBL" id="KB201890">
    <property type="protein sequence ID" value="ESO93991.1"/>
    <property type="molecule type" value="Genomic_DNA"/>
</dbReference>
<dbReference type="Gene3D" id="1.10.510.10">
    <property type="entry name" value="Transferase(Phosphotransferase) domain 1"/>
    <property type="match status" value="1"/>
</dbReference>
<dbReference type="HOGENOM" id="CLU_000288_7_40_1"/>
<gene>
    <name evidence="4" type="ORF">LOTGIDRAFT_105039</name>
</gene>